<reference evidence="2 3" key="1">
    <citation type="journal article" date="2014" name="Genome Announc.">
        <title>Draft Genome Sequence of Marinomonas sp. Strain D104, a Polycyclic Aromatic Hydrocarbon-Degrading Bacterium from the Deep-Sea Sediment of the Arctic Ocean.</title>
        <authorList>
            <person name="Dong C."/>
            <person name="Bai X."/>
            <person name="Lai Q."/>
            <person name="Xie Y."/>
            <person name="Chen X."/>
            <person name="Shao Z."/>
        </authorList>
    </citation>
    <scope>NUCLEOTIDE SEQUENCE [LARGE SCALE GENOMIC DNA]</scope>
    <source>
        <strain evidence="2 3">D104</strain>
    </source>
</reference>
<dbReference type="RefSeq" id="WP_024024750.1">
    <property type="nucleotide sequence ID" value="NZ_AYOZ01000034.1"/>
</dbReference>
<protein>
    <recommendedName>
        <fullName evidence="4">Lipoprotein</fullName>
    </recommendedName>
</protein>
<dbReference type="AlphaFoldDB" id="W1RR67"/>
<gene>
    <name evidence="2" type="ORF">D104_13465</name>
</gene>
<evidence type="ECO:0000313" key="3">
    <source>
        <dbReference type="Proteomes" id="UP000018857"/>
    </source>
</evidence>
<keyword evidence="1" id="KW-0732">Signal</keyword>
<dbReference type="STRING" id="1208321.D104_13465"/>
<feature type="chain" id="PRO_5004809516" description="Lipoprotein" evidence="1">
    <location>
        <begin position="21"/>
        <end position="215"/>
    </location>
</feature>
<comment type="caution">
    <text evidence="2">The sequence shown here is derived from an EMBL/GenBank/DDBJ whole genome shotgun (WGS) entry which is preliminary data.</text>
</comment>
<dbReference type="Proteomes" id="UP000018857">
    <property type="component" value="Unassembled WGS sequence"/>
</dbReference>
<dbReference type="EMBL" id="AYOZ01000034">
    <property type="protein sequence ID" value="ETI59372.1"/>
    <property type="molecule type" value="Genomic_DNA"/>
</dbReference>
<dbReference type="eggNOG" id="ENOG502ZGCE">
    <property type="taxonomic scope" value="Bacteria"/>
</dbReference>
<sequence>MKTFTFLVLFTFLLTGCANNITLSGHNVSNVDATIVLDKSASVTVISNAEGDQLTNKRYIPNVIAALQARGFSNVSDTFDQSDYTVKVNFRSESKIETIQVPIFNHAQNLPYTICRRDLGTNTRTCITRYRNFMDPIVSGYKSVQTPINIYTFRYTLTDKQNHLILDSTNTVVNKDCSKWNMFEFLSKDAISRANFNDPIDTPYEIEMPPTYQCQ</sequence>
<organism evidence="2 3">
    <name type="scientific">Marinomonas profundimaris</name>
    <dbReference type="NCBI Taxonomy" id="1208321"/>
    <lineage>
        <taxon>Bacteria</taxon>
        <taxon>Pseudomonadati</taxon>
        <taxon>Pseudomonadota</taxon>
        <taxon>Gammaproteobacteria</taxon>
        <taxon>Oceanospirillales</taxon>
        <taxon>Oceanospirillaceae</taxon>
        <taxon>Marinomonas</taxon>
    </lineage>
</organism>
<keyword evidence="3" id="KW-1185">Reference proteome</keyword>
<dbReference type="PROSITE" id="PS51257">
    <property type="entry name" value="PROKAR_LIPOPROTEIN"/>
    <property type="match status" value="1"/>
</dbReference>
<dbReference type="OrthoDB" id="6105332at2"/>
<dbReference type="PATRIC" id="fig|1208321.3.peg.2681"/>
<name>W1RR67_9GAMM</name>
<accession>W1RR67</accession>
<evidence type="ECO:0000256" key="1">
    <source>
        <dbReference type="SAM" id="SignalP"/>
    </source>
</evidence>
<proteinExistence type="predicted"/>
<evidence type="ECO:0000313" key="2">
    <source>
        <dbReference type="EMBL" id="ETI59372.1"/>
    </source>
</evidence>
<feature type="signal peptide" evidence="1">
    <location>
        <begin position="1"/>
        <end position="20"/>
    </location>
</feature>
<evidence type="ECO:0008006" key="4">
    <source>
        <dbReference type="Google" id="ProtNLM"/>
    </source>
</evidence>